<dbReference type="AlphaFoldDB" id="A0ABD1NNE2"/>
<comment type="caution">
    <text evidence="1">The sequence shown here is derived from an EMBL/GenBank/DDBJ whole genome shotgun (WGS) entry which is preliminary data.</text>
</comment>
<proteinExistence type="predicted"/>
<dbReference type="Proteomes" id="UP001603857">
    <property type="component" value="Unassembled WGS sequence"/>
</dbReference>
<evidence type="ECO:0000313" key="2">
    <source>
        <dbReference type="Proteomes" id="UP001603857"/>
    </source>
</evidence>
<keyword evidence="2" id="KW-1185">Reference proteome</keyword>
<evidence type="ECO:0000313" key="1">
    <source>
        <dbReference type="EMBL" id="KAL2349157.1"/>
    </source>
</evidence>
<protein>
    <submittedName>
        <fullName evidence="1">Uncharacterized protein</fullName>
    </submittedName>
</protein>
<reference evidence="1 2" key="1">
    <citation type="submission" date="2024-08" db="EMBL/GenBank/DDBJ databases">
        <title>Insights into the chromosomal genome structure of Flemingia macrophylla.</title>
        <authorList>
            <person name="Ding Y."/>
            <person name="Zhao Y."/>
            <person name="Bi W."/>
            <person name="Wu M."/>
            <person name="Zhao G."/>
            <person name="Gong Y."/>
            <person name="Li W."/>
            <person name="Zhang P."/>
        </authorList>
    </citation>
    <scope>NUCLEOTIDE SEQUENCE [LARGE SCALE GENOMIC DNA]</scope>
    <source>
        <strain evidence="1">DYQJB</strain>
        <tissue evidence="1">Leaf</tissue>
    </source>
</reference>
<accession>A0ABD1NNE2</accession>
<dbReference type="EMBL" id="JBGMDY010000001">
    <property type="protein sequence ID" value="KAL2349157.1"/>
    <property type="molecule type" value="Genomic_DNA"/>
</dbReference>
<gene>
    <name evidence="1" type="ORF">Fmac_003157</name>
</gene>
<organism evidence="1 2">
    <name type="scientific">Flemingia macrophylla</name>
    <dbReference type="NCBI Taxonomy" id="520843"/>
    <lineage>
        <taxon>Eukaryota</taxon>
        <taxon>Viridiplantae</taxon>
        <taxon>Streptophyta</taxon>
        <taxon>Embryophyta</taxon>
        <taxon>Tracheophyta</taxon>
        <taxon>Spermatophyta</taxon>
        <taxon>Magnoliopsida</taxon>
        <taxon>eudicotyledons</taxon>
        <taxon>Gunneridae</taxon>
        <taxon>Pentapetalae</taxon>
        <taxon>rosids</taxon>
        <taxon>fabids</taxon>
        <taxon>Fabales</taxon>
        <taxon>Fabaceae</taxon>
        <taxon>Papilionoideae</taxon>
        <taxon>50 kb inversion clade</taxon>
        <taxon>NPAAA clade</taxon>
        <taxon>indigoferoid/millettioid clade</taxon>
        <taxon>Phaseoleae</taxon>
        <taxon>Flemingia</taxon>
    </lineage>
</organism>
<sequence>MVGSPSFLSISSQSNKASFFSRLQDSPKVKLLKALGLLKRYLFITSFYKIKTSHIY</sequence>
<name>A0ABD1NNE2_9FABA</name>